<dbReference type="AlphaFoldDB" id="A0A1Y2FJQ5"/>
<sequence>MAYSQSTDLAASPNHRQRRHPSEPLPSRPHACTSTHLLPESTLYQSSTAQMSLGGDSRWGVQLSAERSAARRLSSKVGAIEGVPEGVHLPSVGDWVYYDRSRDLRSFRRRRRFLRQHLDWTRCSSLRPLLRLSPPRRSPRLHPQRLLLPQPPNPLPRRLRQSRCRLNRTSTARPSRRGRRMGALNCWSSSQRGEEVGSELQDGGATEGRGAECEQRVGWSERGGGRMGDGG</sequence>
<dbReference type="Proteomes" id="UP000193467">
    <property type="component" value="Unassembled WGS sequence"/>
</dbReference>
<reference evidence="2 3" key="1">
    <citation type="submission" date="2016-07" db="EMBL/GenBank/DDBJ databases">
        <title>Pervasive Adenine N6-methylation of Active Genes in Fungi.</title>
        <authorList>
            <consortium name="DOE Joint Genome Institute"/>
            <person name="Mondo S.J."/>
            <person name="Dannebaum R.O."/>
            <person name="Kuo R.C."/>
            <person name="Labutti K."/>
            <person name="Haridas S."/>
            <person name="Kuo A."/>
            <person name="Salamov A."/>
            <person name="Ahrendt S.R."/>
            <person name="Lipzen A."/>
            <person name="Sullivan W."/>
            <person name="Andreopoulos W.B."/>
            <person name="Clum A."/>
            <person name="Lindquist E."/>
            <person name="Daum C."/>
            <person name="Ramamoorthy G.K."/>
            <person name="Gryganskyi A."/>
            <person name="Culley D."/>
            <person name="Magnuson J.K."/>
            <person name="James T.Y."/>
            <person name="O'Malley M.A."/>
            <person name="Stajich J.E."/>
            <person name="Spatafora J.W."/>
            <person name="Visel A."/>
            <person name="Grigoriev I.V."/>
        </authorList>
    </citation>
    <scope>NUCLEOTIDE SEQUENCE [LARGE SCALE GENOMIC DNA]</scope>
    <source>
        <strain evidence="2 3">62-1032</strain>
    </source>
</reference>
<evidence type="ECO:0000313" key="2">
    <source>
        <dbReference type="EMBL" id="ORY84188.1"/>
    </source>
</evidence>
<keyword evidence="3" id="KW-1185">Reference proteome</keyword>
<evidence type="ECO:0000313" key="3">
    <source>
        <dbReference type="Proteomes" id="UP000193467"/>
    </source>
</evidence>
<dbReference type="EMBL" id="MCGR01000018">
    <property type="protein sequence ID" value="ORY84188.1"/>
    <property type="molecule type" value="Genomic_DNA"/>
</dbReference>
<proteinExistence type="predicted"/>
<feature type="compositionally biased region" description="Gly residues" evidence="1">
    <location>
        <begin position="221"/>
        <end position="231"/>
    </location>
</feature>
<name>A0A1Y2FJQ5_9BASI</name>
<organism evidence="2 3">
    <name type="scientific">Leucosporidium creatinivorum</name>
    <dbReference type="NCBI Taxonomy" id="106004"/>
    <lineage>
        <taxon>Eukaryota</taxon>
        <taxon>Fungi</taxon>
        <taxon>Dikarya</taxon>
        <taxon>Basidiomycota</taxon>
        <taxon>Pucciniomycotina</taxon>
        <taxon>Microbotryomycetes</taxon>
        <taxon>Leucosporidiales</taxon>
        <taxon>Leucosporidium</taxon>
    </lineage>
</organism>
<protein>
    <submittedName>
        <fullName evidence="2">Uncharacterized protein</fullName>
    </submittedName>
</protein>
<gene>
    <name evidence="2" type="ORF">BCR35DRAFT_62849</name>
</gene>
<feature type="region of interest" description="Disordered" evidence="1">
    <location>
        <begin position="1"/>
        <end position="29"/>
    </location>
</feature>
<accession>A0A1Y2FJQ5</accession>
<feature type="region of interest" description="Disordered" evidence="1">
    <location>
        <begin position="131"/>
        <end position="231"/>
    </location>
</feature>
<comment type="caution">
    <text evidence="2">The sequence shown here is derived from an EMBL/GenBank/DDBJ whole genome shotgun (WGS) entry which is preliminary data.</text>
</comment>
<dbReference type="InParanoid" id="A0A1Y2FJQ5"/>
<feature type="compositionally biased region" description="Basic residues" evidence="1">
    <location>
        <begin position="157"/>
        <end position="166"/>
    </location>
</feature>
<evidence type="ECO:0000256" key="1">
    <source>
        <dbReference type="SAM" id="MobiDB-lite"/>
    </source>
</evidence>